<dbReference type="RefSeq" id="WP_111061415.1">
    <property type="nucleotide sequence ID" value="NZ_JBHUCU010000007.1"/>
</dbReference>
<gene>
    <name evidence="2" type="ORF">DNU06_01395</name>
</gene>
<name>A0A2W1NG91_9FLAO</name>
<protein>
    <recommendedName>
        <fullName evidence="1">DUF7793 domain-containing protein</fullName>
    </recommendedName>
</protein>
<dbReference type="AlphaFoldDB" id="A0A2W1NG91"/>
<dbReference type="InterPro" id="IPR056695">
    <property type="entry name" value="DUF7793"/>
</dbReference>
<organism evidence="2 3">
    <name type="scientific">Putridiphycobacter roseus</name>
    <dbReference type="NCBI Taxonomy" id="2219161"/>
    <lineage>
        <taxon>Bacteria</taxon>
        <taxon>Pseudomonadati</taxon>
        <taxon>Bacteroidota</taxon>
        <taxon>Flavobacteriia</taxon>
        <taxon>Flavobacteriales</taxon>
        <taxon>Crocinitomicaceae</taxon>
        <taxon>Putridiphycobacter</taxon>
    </lineage>
</organism>
<sequence length="134" mass="15274">MTDNLKIELSFSHVSEIETGITYVRFKNDQEVDLAAAKTLNAARQKINGTKPFYSLVNMAAVYGSVSKEAQTYWARECETAKQIKFEAIIVNSLPVRIIAKNYIKQFKPLFKIQLFKNKELALAAIHKEMKKDS</sequence>
<reference evidence="2 3" key="1">
    <citation type="submission" date="2018-06" db="EMBL/GenBank/DDBJ databases">
        <title>The draft genome sequence of Crocinitomix sp. SM1701.</title>
        <authorList>
            <person name="Zhang X."/>
        </authorList>
    </citation>
    <scope>NUCLEOTIDE SEQUENCE [LARGE SCALE GENOMIC DNA]</scope>
    <source>
        <strain evidence="2 3">SM1701</strain>
    </source>
</reference>
<dbReference type="EMBL" id="QKSB01000001">
    <property type="protein sequence ID" value="PZE18515.1"/>
    <property type="molecule type" value="Genomic_DNA"/>
</dbReference>
<dbReference type="Proteomes" id="UP000249248">
    <property type="component" value="Unassembled WGS sequence"/>
</dbReference>
<evidence type="ECO:0000313" key="2">
    <source>
        <dbReference type="EMBL" id="PZE18515.1"/>
    </source>
</evidence>
<comment type="caution">
    <text evidence="2">The sequence shown here is derived from an EMBL/GenBank/DDBJ whole genome shotgun (WGS) entry which is preliminary data.</text>
</comment>
<evidence type="ECO:0000313" key="3">
    <source>
        <dbReference type="Proteomes" id="UP000249248"/>
    </source>
</evidence>
<evidence type="ECO:0000259" key="1">
    <source>
        <dbReference type="Pfam" id="PF25056"/>
    </source>
</evidence>
<feature type="domain" description="DUF7793" evidence="1">
    <location>
        <begin position="16"/>
        <end position="124"/>
    </location>
</feature>
<dbReference type="Pfam" id="PF25056">
    <property type="entry name" value="DUF7793"/>
    <property type="match status" value="1"/>
</dbReference>
<accession>A0A2W1NG91</accession>
<keyword evidence="3" id="KW-1185">Reference proteome</keyword>
<proteinExistence type="predicted"/>